<evidence type="ECO:0000256" key="5">
    <source>
        <dbReference type="ARBA" id="ARBA00034545"/>
    </source>
</evidence>
<comment type="catalytic activity">
    <reaction evidence="7">
        <text>arsenic triglutathione + 2 [thioredoxin]-dithiol + 2 S-adenosyl-L-methionine + H2O = dimethylarsinous acid + 2 [thioredoxin]-disulfide + 3 glutathione + 2 S-adenosyl-L-homocysteine + 2 H(+)</text>
        <dbReference type="Rhea" id="RHEA:69464"/>
        <dbReference type="Rhea" id="RHEA-COMP:10698"/>
        <dbReference type="Rhea" id="RHEA-COMP:10700"/>
        <dbReference type="ChEBI" id="CHEBI:15377"/>
        <dbReference type="ChEBI" id="CHEBI:15378"/>
        <dbReference type="ChEBI" id="CHEBI:23808"/>
        <dbReference type="ChEBI" id="CHEBI:29950"/>
        <dbReference type="ChEBI" id="CHEBI:50058"/>
        <dbReference type="ChEBI" id="CHEBI:57856"/>
        <dbReference type="ChEBI" id="CHEBI:57925"/>
        <dbReference type="ChEBI" id="CHEBI:59789"/>
        <dbReference type="ChEBI" id="CHEBI:183640"/>
        <dbReference type="EC" id="2.1.1.137"/>
    </reaction>
</comment>
<evidence type="ECO:0000313" key="11">
    <source>
        <dbReference type="Proteomes" id="UP000053923"/>
    </source>
</evidence>
<accession>A0A0X3USJ6</accession>
<dbReference type="EMBL" id="LLZG01000153">
    <property type="protein sequence ID" value="KUL35480.1"/>
    <property type="molecule type" value="Genomic_DNA"/>
</dbReference>
<dbReference type="GO" id="GO:0032259">
    <property type="term" value="P:methylation"/>
    <property type="evidence" value="ECO:0007669"/>
    <property type="project" value="UniProtKB-KW"/>
</dbReference>
<evidence type="ECO:0000256" key="1">
    <source>
        <dbReference type="ARBA" id="ARBA00022679"/>
    </source>
</evidence>
<keyword evidence="1 10" id="KW-0808">Transferase</keyword>
<name>A0A0X3USJ6_9ACTN</name>
<evidence type="ECO:0000259" key="9">
    <source>
        <dbReference type="Pfam" id="PF13847"/>
    </source>
</evidence>
<evidence type="ECO:0000256" key="3">
    <source>
        <dbReference type="ARBA" id="ARBA00034487"/>
    </source>
</evidence>
<evidence type="ECO:0000256" key="7">
    <source>
        <dbReference type="ARBA" id="ARBA00047943"/>
    </source>
</evidence>
<comment type="caution">
    <text evidence="10">The sequence shown here is derived from an EMBL/GenBank/DDBJ whole genome shotgun (WGS) entry which is preliminary data.</text>
</comment>
<dbReference type="InterPro" id="IPR025714">
    <property type="entry name" value="Methyltranfer_dom"/>
</dbReference>
<dbReference type="AlphaFoldDB" id="A0A0X3USJ6"/>
<evidence type="ECO:0000256" key="4">
    <source>
        <dbReference type="ARBA" id="ARBA00034521"/>
    </source>
</evidence>
<dbReference type="Gene3D" id="3.40.5.100">
    <property type="match status" value="1"/>
</dbReference>
<organism evidence="10 11">
    <name type="scientific">Streptomyces regalis</name>
    <dbReference type="NCBI Taxonomy" id="68262"/>
    <lineage>
        <taxon>Bacteria</taxon>
        <taxon>Bacillati</taxon>
        <taxon>Actinomycetota</taxon>
        <taxon>Actinomycetes</taxon>
        <taxon>Kitasatosporales</taxon>
        <taxon>Streptomycetaceae</taxon>
        <taxon>Streptomyces</taxon>
    </lineage>
</organism>
<sequence length="356" mass="38322">MTLDIAAPTAESPVTESVKEYYGRVLASSADLKTSACCTADAPPPHIAAALGRVHEEVLDRFYGCGSPIPPALEGATVLDLGCGSGRDAYVLAQLVGPTGRVIGVDMTDEQLAVARRHMDWHAERFGYANVEFRQGYIEDLAAAGIEDASVDVVVSNCVVNLSPDKPRVLAEIFRVLRLGGELYFSDIFADRRLPATLFGDPVLVGECLAGALYTEDFRRLLGRTGCPDARTVATSPVTLDDPEIERKIGFAAFTSRTVRAFNLPLEDRCEDYGQVAVYHGTVPEHPHAFDLDDHHRFHTGKPMLVCGNTADMLSATRYAPHFTVTGNKSSHFGLFPCAPAEQTGTQESGTSGACC</sequence>
<evidence type="ECO:0000313" key="10">
    <source>
        <dbReference type="EMBL" id="KUL35480.1"/>
    </source>
</evidence>
<protein>
    <recommendedName>
        <fullName evidence="5">Arsenite methyltransferase</fullName>
        <ecNumber evidence="4">2.1.1.137</ecNumber>
    </recommendedName>
</protein>
<dbReference type="OrthoDB" id="9805171at2"/>
<dbReference type="PANTHER" id="PTHR43675:SF8">
    <property type="entry name" value="ARSENITE METHYLTRANSFERASE"/>
    <property type="match status" value="1"/>
</dbReference>
<dbReference type="EC" id="2.1.1.137" evidence="4"/>
<dbReference type="Pfam" id="PF13847">
    <property type="entry name" value="Methyltransf_31"/>
    <property type="match status" value="1"/>
</dbReference>
<evidence type="ECO:0000256" key="8">
    <source>
        <dbReference type="ARBA" id="ARBA00048428"/>
    </source>
</evidence>
<comment type="catalytic activity">
    <reaction evidence="8">
        <text>arsenic triglutathione + 3 [thioredoxin]-dithiol + 3 S-adenosyl-L-methionine = trimethylarsine + 3 [thioredoxin]-disulfide + 3 glutathione + 3 S-adenosyl-L-homocysteine + 3 H(+)</text>
        <dbReference type="Rhea" id="RHEA:69432"/>
        <dbReference type="Rhea" id="RHEA-COMP:10698"/>
        <dbReference type="Rhea" id="RHEA-COMP:10700"/>
        <dbReference type="ChEBI" id="CHEBI:15378"/>
        <dbReference type="ChEBI" id="CHEBI:27130"/>
        <dbReference type="ChEBI" id="CHEBI:29950"/>
        <dbReference type="ChEBI" id="CHEBI:50058"/>
        <dbReference type="ChEBI" id="CHEBI:57856"/>
        <dbReference type="ChEBI" id="CHEBI:57925"/>
        <dbReference type="ChEBI" id="CHEBI:59789"/>
        <dbReference type="ChEBI" id="CHEBI:183640"/>
        <dbReference type="EC" id="2.1.1.137"/>
    </reaction>
</comment>
<dbReference type="GO" id="GO:0030791">
    <property type="term" value="F:arsenite methyltransferase activity"/>
    <property type="evidence" value="ECO:0007669"/>
    <property type="project" value="UniProtKB-EC"/>
</dbReference>
<reference evidence="11" key="1">
    <citation type="submission" date="2015-10" db="EMBL/GenBank/DDBJ databases">
        <authorList>
            <person name="Ju K.-S."/>
            <person name="Doroghazi J.R."/>
            <person name="Metcalf W.W."/>
        </authorList>
    </citation>
    <scope>NUCLEOTIDE SEQUENCE [LARGE SCALE GENOMIC DNA]</scope>
    <source>
        <strain evidence="11">NRRL 3151</strain>
    </source>
</reference>
<dbReference type="Proteomes" id="UP000053923">
    <property type="component" value="Unassembled WGS sequence"/>
</dbReference>
<evidence type="ECO:0000256" key="6">
    <source>
        <dbReference type="ARBA" id="ARBA00047941"/>
    </source>
</evidence>
<comment type="catalytic activity">
    <reaction evidence="6">
        <text>arsenic triglutathione + [thioredoxin]-dithiol + S-adenosyl-L-methionine + 2 H2O = methylarsonous acid + [thioredoxin]-disulfide + 3 glutathione + S-adenosyl-L-homocysteine + H(+)</text>
        <dbReference type="Rhea" id="RHEA:69460"/>
        <dbReference type="Rhea" id="RHEA-COMP:10698"/>
        <dbReference type="Rhea" id="RHEA-COMP:10700"/>
        <dbReference type="ChEBI" id="CHEBI:15377"/>
        <dbReference type="ChEBI" id="CHEBI:15378"/>
        <dbReference type="ChEBI" id="CHEBI:17826"/>
        <dbReference type="ChEBI" id="CHEBI:29950"/>
        <dbReference type="ChEBI" id="CHEBI:50058"/>
        <dbReference type="ChEBI" id="CHEBI:57856"/>
        <dbReference type="ChEBI" id="CHEBI:57925"/>
        <dbReference type="ChEBI" id="CHEBI:59789"/>
        <dbReference type="ChEBI" id="CHEBI:183640"/>
        <dbReference type="EC" id="2.1.1.137"/>
    </reaction>
</comment>
<keyword evidence="2" id="KW-0949">S-adenosyl-L-methionine</keyword>
<dbReference type="InterPro" id="IPR026669">
    <property type="entry name" value="Arsenite_MeTrfase-like"/>
</dbReference>
<gene>
    <name evidence="10" type="ORF">ADL12_20130</name>
</gene>
<evidence type="ECO:0000256" key="2">
    <source>
        <dbReference type="ARBA" id="ARBA00022691"/>
    </source>
</evidence>
<comment type="similarity">
    <text evidence="3">Belongs to the methyltransferase superfamily. Arsenite methyltransferase family.</text>
</comment>
<dbReference type="Gene3D" id="3.40.50.150">
    <property type="entry name" value="Vaccinia Virus protein VP39"/>
    <property type="match status" value="1"/>
</dbReference>
<dbReference type="InterPro" id="IPR029063">
    <property type="entry name" value="SAM-dependent_MTases_sf"/>
</dbReference>
<proteinExistence type="inferred from homology"/>
<feature type="domain" description="Methyltransferase" evidence="9">
    <location>
        <begin position="75"/>
        <end position="224"/>
    </location>
</feature>
<dbReference type="RefSeq" id="WP_062704048.1">
    <property type="nucleotide sequence ID" value="NZ_LLZG01000153.1"/>
</dbReference>
<dbReference type="CDD" id="cd02440">
    <property type="entry name" value="AdoMet_MTases"/>
    <property type="match status" value="1"/>
</dbReference>
<dbReference type="PANTHER" id="PTHR43675">
    <property type="entry name" value="ARSENITE METHYLTRANSFERASE"/>
    <property type="match status" value="1"/>
</dbReference>
<keyword evidence="10" id="KW-0489">Methyltransferase</keyword>
<dbReference type="SUPFAM" id="SSF53335">
    <property type="entry name" value="S-adenosyl-L-methionine-dependent methyltransferases"/>
    <property type="match status" value="1"/>
</dbReference>
<keyword evidence="11" id="KW-1185">Reference proteome</keyword>